<dbReference type="SUPFAM" id="SSF54980">
    <property type="entry name" value="EF-G C-terminal domain-like"/>
    <property type="match status" value="1"/>
</dbReference>
<name>A0A816DQ85_ADIRI</name>
<organism evidence="5 6">
    <name type="scientific">Adineta ricciae</name>
    <name type="common">Rotifer</name>
    <dbReference type="NCBI Taxonomy" id="249248"/>
    <lineage>
        <taxon>Eukaryota</taxon>
        <taxon>Metazoa</taxon>
        <taxon>Spiralia</taxon>
        <taxon>Gnathifera</taxon>
        <taxon>Rotifera</taxon>
        <taxon>Eurotatoria</taxon>
        <taxon>Bdelloidea</taxon>
        <taxon>Adinetida</taxon>
        <taxon>Adinetidae</taxon>
        <taxon>Adineta</taxon>
    </lineage>
</organism>
<dbReference type="CDD" id="cd04096">
    <property type="entry name" value="eEF2_snRNP_like_C"/>
    <property type="match status" value="1"/>
</dbReference>
<protein>
    <recommendedName>
        <fullName evidence="4">Elongation factor EFG domain-containing protein</fullName>
    </recommendedName>
</protein>
<keyword evidence="1" id="KW-0963">Cytoplasm</keyword>
<dbReference type="Pfam" id="PF00679">
    <property type="entry name" value="EFG_C"/>
    <property type="match status" value="1"/>
</dbReference>
<dbReference type="GO" id="GO:0003746">
    <property type="term" value="F:translation elongation factor activity"/>
    <property type="evidence" value="ECO:0007669"/>
    <property type="project" value="UniProtKB-KW"/>
</dbReference>
<comment type="caution">
    <text evidence="5">The sequence shown here is derived from an EMBL/GenBank/DDBJ whole genome shotgun (WGS) entry which is preliminary data.</text>
</comment>
<dbReference type="Proteomes" id="UP000663828">
    <property type="component" value="Unassembled WGS sequence"/>
</dbReference>
<accession>A0A816DQ85</accession>
<keyword evidence="2" id="KW-0251">Elongation factor</keyword>
<evidence type="ECO:0000256" key="1">
    <source>
        <dbReference type="ARBA" id="ARBA00022490"/>
    </source>
</evidence>
<gene>
    <name evidence="5" type="ORF">XAT740_LOCUS52460</name>
</gene>
<dbReference type="GO" id="GO:0003924">
    <property type="term" value="F:GTPase activity"/>
    <property type="evidence" value="ECO:0007669"/>
    <property type="project" value="TreeGrafter"/>
</dbReference>
<dbReference type="InterPro" id="IPR035647">
    <property type="entry name" value="EFG_III/V"/>
</dbReference>
<sequence length="124" mass="14150">MAQPRLLEPIFLVDIECPTRMIGKVYSTLNKRRGQINEENELHGTTLTRIKAFLPVNESFGYTEELRHATSGTAFPQCQFDHWALLPGEPFELNTKCGQIVSEIRQRKALPEQVPAIESLVDRQ</sequence>
<evidence type="ECO:0000313" key="6">
    <source>
        <dbReference type="Proteomes" id="UP000663828"/>
    </source>
</evidence>
<dbReference type="SMART" id="SM00838">
    <property type="entry name" value="EFG_C"/>
    <property type="match status" value="1"/>
</dbReference>
<proteinExistence type="predicted"/>
<dbReference type="Gene3D" id="3.30.70.240">
    <property type="match status" value="1"/>
</dbReference>
<dbReference type="PANTHER" id="PTHR42908">
    <property type="entry name" value="TRANSLATION ELONGATION FACTOR-RELATED"/>
    <property type="match status" value="1"/>
</dbReference>
<feature type="domain" description="Elongation factor EFG" evidence="4">
    <location>
        <begin position="5"/>
        <end position="94"/>
    </location>
</feature>
<dbReference type="AlphaFoldDB" id="A0A816DQ85"/>
<dbReference type="FunFam" id="3.30.70.240:FF:000003">
    <property type="entry name" value="Translation elongation factor 2"/>
    <property type="match status" value="1"/>
</dbReference>
<dbReference type="GO" id="GO:0043022">
    <property type="term" value="F:ribosome binding"/>
    <property type="evidence" value="ECO:0007669"/>
    <property type="project" value="TreeGrafter"/>
</dbReference>
<dbReference type="GO" id="GO:1990904">
    <property type="term" value="C:ribonucleoprotein complex"/>
    <property type="evidence" value="ECO:0007669"/>
    <property type="project" value="TreeGrafter"/>
</dbReference>
<reference evidence="5" key="1">
    <citation type="submission" date="2021-02" db="EMBL/GenBank/DDBJ databases">
        <authorList>
            <person name="Nowell W R."/>
        </authorList>
    </citation>
    <scope>NUCLEOTIDE SEQUENCE</scope>
</reference>
<evidence type="ECO:0000313" key="5">
    <source>
        <dbReference type="EMBL" id="CAF1635882.1"/>
    </source>
</evidence>
<keyword evidence="6" id="KW-1185">Reference proteome</keyword>
<dbReference type="InterPro" id="IPR000640">
    <property type="entry name" value="EFG_V-like"/>
</dbReference>
<evidence type="ECO:0000256" key="2">
    <source>
        <dbReference type="ARBA" id="ARBA00022768"/>
    </source>
</evidence>
<dbReference type="GO" id="GO:0005829">
    <property type="term" value="C:cytosol"/>
    <property type="evidence" value="ECO:0007669"/>
    <property type="project" value="TreeGrafter"/>
</dbReference>
<dbReference type="PANTHER" id="PTHR42908:SF10">
    <property type="entry name" value="EUKARYOTIC TRANSLATION ELONGATION FACTOR 2"/>
    <property type="match status" value="1"/>
</dbReference>
<dbReference type="EMBL" id="CAJNOR010008659">
    <property type="protein sequence ID" value="CAF1635882.1"/>
    <property type="molecule type" value="Genomic_DNA"/>
</dbReference>
<keyword evidence="3" id="KW-0648">Protein biosynthesis</keyword>
<evidence type="ECO:0000259" key="4">
    <source>
        <dbReference type="SMART" id="SM00838"/>
    </source>
</evidence>
<evidence type="ECO:0000256" key="3">
    <source>
        <dbReference type="ARBA" id="ARBA00022917"/>
    </source>
</evidence>